<comment type="caution">
    <text evidence="2">The sequence shown here is derived from an EMBL/GenBank/DDBJ whole genome shotgun (WGS) entry which is preliminary data.</text>
</comment>
<organism evidence="2 3">
    <name type="scientific">Pseudonocardia aurantiaca</name>
    <dbReference type="NCBI Taxonomy" id="75290"/>
    <lineage>
        <taxon>Bacteria</taxon>
        <taxon>Bacillati</taxon>
        <taxon>Actinomycetota</taxon>
        <taxon>Actinomycetes</taxon>
        <taxon>Pseudonocardiales</taxon>
        <taxon>Pseudonocardiaceae</taxon>
        <taxon>Pseudonocardia</taxon>
    </lineage>
</organism>
<name>A0ABW4FQQ5_9PSEU</name>
<feature type="region of interest" description="Disordered" evidence="1">
    <location>
        <begin position="1"/>
        <end position="40"/>
    </location>
</feature>
<accession>A0ABW4FQQ5</accession>
<keyword evidence="3" id="KW-1185">Reference proteome</keyword>
<dbReference type="Pfam" id="PF14224">
    <property type="entry name" value="DUF4331"/>
    <property type="match status" value="2"/>
</dbReference>
<dbReference type="Proteomes" id="UP001597145">
    <property type="component" value="Unassembled WGS sequence"/>
</dbReference>
<proteinExistence type="predicted"/>
<feature type="region of interest" description="Disordered" evidence="1">
    <location>
        <begin position="391"/>
        <end position="413"/>
    </location>
</feature>
<dbReference type="EMBL" id="JBHUCP010000018">
    <property type="protein sequence ID" value="MFD1532291.1"/>
    <property type="molecule type" value="Genomic_DNA"/>
</dbReference>
<dbReference type="RefSeq" id="WP_379659900.1">
    <property type="nucleotide sequence ID" value="NZ_JBHUCP010000018.1"/>
</dbReference>
<sequence>MAASTSTCLVSQRSPGLPRCRQRSANHTSHDRKAPIVSDHLSSPRALQDPVIDLTDLYFFPVPDSPGRLAVVVNVFPLARPGAAFSDAVGYRVRLAPAETGADGVIRAKRADQVTLDVTFGDLDPATGTQAGSLRHGDKVTSFRTGDGGAVESDQVSVFAGLRRDPFFMDVRHEVETRATRRIAFTDPGVDAVAGQNVLSIVIEFDAGHVLGTDRPAVWVVAAETVSRGVPNARFERLGRPEVKNVLLSVNGNDTVNKTVDLRDLYNLEDAFAVNPAAAAAYRARLDANLTMFDELDDAITWPFAPGRHHPLTEMFVNDHLVLDTTKPFTERGYLDLERAALSGKSPATCGGRWLNEDVIDVLYSVIIRGWDGVPIRDGVDHATIPASPKFPYLPAGNPNPPVPDPGVPAGKG</sequence>
<gene>
    <name evidence="2" type="ORF">ACFSCY_22940</name>
</gene>
<reference evidence="3" key="1">
    <citation type="journal article" date="2019" name="Int. J. Syst. Evol. Microbiol.">
        <title>The Global Catalogue of Microorganisms (GCM) 10K type strain sequencing project: providing services to taxonomists for standard genome sequencing and annotation.</title>
        <authorList>
            <consortium name="The Broad Institute Genomics Platform"/>
            <consortium name="The Broad Institute Genome Sequencing Center for Infectious Disease"/>
            <person name="Wu L."/>
            <person name="Ma J."/>
        </authorList>
    </citation>
    <scope>NUCLEOTIDE SEQUENCE [LARGE SCALE GENOMIC DNA]</scope>
    <source>
        <strain evidence="3">JCM 12165</strain>
    </source>
</reference>
<evidence type="ECO:0000313" key="3">
    <source>
        <dbReference type="Proteomes" id="UP001597145"/>
    </source>
</evidence>
<feature type="compositionally biased region" description="Pro residues" evidence="1">
    <location>
        <begin position="398"/>
        <end position="407"/>
    </location>
</feature>
<feature type="compositionally biased region" description="Polar residues" evidence="1">
    <location>
        <begin position="1"/>
        <end position="14"/>
    </location>
</feature>
<evidence type="ECO:0000313" key="2">
    <source>
        <dbReference type="EMBL" id="MFD1532291.1"/>
    </source>
</evidence>
<evidence type="ECO:0000256" key="1">
    <source>
        <dbReference type="SAM" id="MobiDB-lite"/>
    </source>
</evidence>
<protein>
    <submittedName>
        <fullName evidence="2">DUF4331 family protein</fullName>
    </submittedName>
</protein>
<dbReference type="InterPro" id="IPR025566">
    <property type="entry name" value="DUF4331"/>
</dbReference>